<evidence type="ECO:0000259" key="2">
    <source>
        <dbReference type="SMART" id="SM00454"/>
    </source>
</evidence>
<name>A0AB34IG06_PRYPA</name>
<protein>
    <recommendedName>
        <fullName evidence="2">SAM domain-containing protein</fullName>
    </recommendedName>
</protein>
<organism evidence="3 4">
    <name type="scientific">Prymnesium parvum</name>
    <name type="common">Toxic golden alga</name>
    <dbReference type="NCBI Taxonomy" id="97485"/>
    <lineage>
        <taxon>Eukaryota</taxon>
        <taxon>Haptista</taxon>
        <taxon>Haptophyta</taxon>
        <taxon>Prymnesiophyceae</taxon>
        <taxon>Prymnesiales</taxon>
        <taxon>Prymnesiaceae</taxon>
        <taxon>Prymnesium</taxon>
    </lineage>
</organism>
<proteinExistence type="predicted"/>
<keyword evidence="1" id="KW-0732">Signal</keyword>
<sequence length="255" mass="28421">MHALAEQLVWLSLTTALCGPVRELVRGSIGKNWTAYLVQKFDAHTVQDLSELTEGDLENAGLTEEQRRRLRTALNDHMRFLPKGRTQIQIKRDQVLRTVLDEIHREGGAPSLSNVLAATGTGNWAPRFAALGVRAWDDLLLLTDDDFAELGMTVLHVRRTQALLSRIRNETRQFGLSTLRHDAYPAAMRPLPEDVGAMLRRMNLSIYAQALAGHGVQSIEQLARSSHATLSASGVKLVQRRQLLSFARHRCAACT</sequence>
<evidence type="ECO:0000256" key="1">
    <source>
        <dbReference type="SAM" id="SignalP"/>
    </source>
</evidence>
<feature type="chain" id="PRO_5044189104" description="SAM domain-containing protein" evidence="1">
    <location>
        <begin position="17"/>
        <end position="255"/>
    </location>
</feature>
<gene>
    <name evidence="3" type="ORF">AB1Y20_014356</name>
</gene>
<evidence type="ECO:0000313" key="4">
    <source>
        <dbReference type="Proteomes" id="UP001515480"/>
    </source>
</evidence>
<dbReference type="AlphaFoldDB" id="A0AB34IG06"/>
<dbReference type="SUPFAM" id="SSF47769">
    <property type="entry name" value="SAM/Pointed domain"/>
    <property type="match status" value="2"/>
</dbReference>
<dbReference type="EMBL" id="JBGBPQ010000028">
    <property type="protein sequence ID" value="KAL1496767.1"/>
    <property type="molecule type" value="Genomic_DNA"/>
</dbReference>
<dbReference type="InterPro" id="IPR001660">
    <property type="entry name" value="SAM"/>
</dbReference>
<feature type="domain" description="SAM" evidence="2">
    <location>
        <begin position="104"/>
        <end position="170"/>
    </location>
</feature>
<dbReference type="InterPro" id="IPR013761">
    <property type="entry name" value="SAM/pointed_sf"/>
</dbReference>
<dbReference type="Proteomes" id="UP001515480">
    <property type="component" value="Unassembled WGS sequence"/>
</dbReference>
<keyword evidence="4" id="KW-1185">Reference proteome</keyword>
<comment type="caution">
    <text evidence="3">The sequence shown here is derived from an EMBL/GenBank/DDBJ whole genome shotgun (WGS) entry which is preliminary data.</text>
</comment>
<dbReference type="Pfam" id="PF07647">
    <property type="entry name" value="SAM_2"/>
    <property type="match status" value="1"/>
</dbReference>
<evidence type="ECO:0000313" key="3">
    <source>
        <dbReference type="EMBL" id="KAL1496767.1"/>
    </source>
</evidence>
<accession>A0AB34IG06</accession>
<dbReference type="SMART" id="SM00454">
    <property type="entry name" value="SAM"/>
    <property type="match status" value="2"/>
</dbReference>
<dbReference type="Gene3D" id="1.10.150.50">
    <property type="entry name" value="Transcription Factor, Ets-1"/>
    <property type="match status" value="2"/>
</dbReference>
<feature type="signal peptide" evidence="1">
    <location>
        <begin position="1"/>
        <end position="16"/>
    </location>
</feature>
<reference evidence="3 4" key="1">
    <citation type="journal article" date="2024" name="Science">
        <title>Giant polyketide synthase enzymes in the biosynthesis of giant marine polyether toxins.</title>
        <authorList>
            <person name="Fallon T.R."/>
            <person name="Shende V.V."/>
            <person name="Wierzbicki I.H."/>
            <person name="Pendleton A.L."/>
            <person name="Watervoot N.F."/>
            <person name="Auber R.P."/>
            <person name="Gonzalez D.J."/>
            <person name="Wisecaver J.H."/>
            <person name="Moore B.S."/>
        </authorList>
    </citation>
    <scope>NUCLEOTIDE SEQUENCE [LARGE SCALE GENOMIC DNA]</scope>
    <source>
        <strain evidence="3 4">12B1</strain>
    </source>
</reference>
<feature type="domain" description="SAM" evidence="2">
    <location>
        <begin position="187"/>
        <end position="253"/>
    </location>
</feature>